<keyword evidence="1 3" id="KW-0479">Metal-binding</keyword>
<feature type="binding site" evidence="3">
    <location>
        <position position="217"/>
    </location>
    <ligand>
        <name>Mn(2+)</name>
        <dbReference type="ChEBI" id="CHEBI:29035"/>
        <label>1</label>
    </ligand>
</feature>
<dbReference type="InterPro" id="IPR017774">
    <property type="entry name" value="Bicupin_oxalate_deCO2ase/Oxase"/>
</dbReference>
<sequence>MTRISTITSVLLTIASLEHTALAAPLAATGTSSATVPTALLGFSPDNTVKNENTDNIDFQFAAGQTEAANIGPYLDFNNIQNPQPIRGTKGGTDPGPRTEEYDVLNPDKLAPPGTDHGGVDNAQWPLGLSHNKLGLGRAGWSRQQNTDNIPIATDMAGVDMRLEEGAYRELHWHKAAEWSYVLNGSVRVQAVNEEGQTFVDDLNAGDVWYFPPGVPHSLQGLAGGVEFLLVFDDGSFSEDNTFLASETFAHNPLEVLSKNFQLPLSAWSNIPPGELFIFPGTKAPADISKQNIVGSAGIVPIENSYTYHLSKAAPTHEVEGGSIKVLDPTLFPIASSFSAAIVTVKPGAMREIHWHTTSDEWNFFVAGNARISVYAAQGNARTFDYHAGDCGYIPKSMTHYVENIGTDDVVFVEVLQADHFSDVSLGQWVGLTPPQIIQDTLNLTNETVSQFKKEKQYIVQGDVVA</sequence>
<dbReference type="InterPro" id="IPR006045">
    <property type="entry name" value="Cupin_1"/>
</dbReference>
<feature type="region of interest" description="Disordered" evidence="4">
    <location>
        <begin position="78"/>
        <end position="100"/>
    </location>
</feature>
<keyword evidence="8" id="KW-1185">Reference proteome</keyword>
<feature type="domain" description="Cupin type-1" evidence="6">
    <location>
        <begin position="308"/>
        <end position="450"/>
    </location>
</feature>
<comment type="cofactor">
    <cofactor evidence="3">
        <name>Mn(2+)</name>
        <dbReference type="ChEBI" id="CHEBI:29035"/>
    </cofactor>
    <text evidence="3">Binds 2 manganese ions per subunit.</text>
</comment>
<dbReference type="Gene3D" id="2.60.120.10">
    <property type="entry name" value="Jelly Rolls"/>
    <property type="match status" value="2"/>
</dbReference>
<dbReference type="GO" id="GO:0033609">
    <property type="term" value="P:oxalate metabolic process"/>
    <property type="evidence" value="ECO:0007669"/>
    <property type="project" value="InterPro"/>
</dbReference>
<feature type="domain" description="Cupin type-1" evidence="6">
    <location>
        <begin position="127"/>
        <end position="269"/>
    </location>
</feature>
<dbReference type="NCBIfam" id="TIGR03404">
    <property type="entry name" value="bicupin_oxalic"/>
    <property type="match status" value="1"/>
</dbReference>
<dbReference type="Pfam" id="PF00190">
    <property type="entry name" value="Cupin_1"/>
    <property type="match status" value="2"/>
</dbReference>
<dbReference type="PANTHER" id="PTHR35848:SF9">
    <property type="entry name" value="SLL1358 PROTEIN"/>
    <property type="match status" value="1"/>
</dbReference>
<dbReference type="Proteomes" id="UP000785200">
    <property type="component" value="Unassembled WGS sequence"/>
</dbReference>
<keyword evidence="5" id="KW-0732">Signal</keyword>
<dbReference type="GO" id="GO:0046872">
    <property type="term" value="F:metal ion binding"/>
    <property type="evidence" value="ECO:0007669"/>
    <property type="project" value="UniProtKB-KW"/>
</dbReference>
<dbReference type="CDD" id="cd20305">
    <property type="entry name" value="cupin_OxDC_C"/>
    <property type="match status" value="1"/>
</dbReference>
<evidence type="ECO:0000256" key="3">
    <source>
        <dbReference type="PIRSR" id="PIRSR617774-2"/>
    </source>
</evidence>
<feature type="binding site" evidence="3">
    <location>
        <position position="356"/>
    </location>
    <ligand>
        <name>Mn(2+)</name>
        <dbReference type="ChEBI" id="CHEBI:29035"/>
        <label>2</label>
    </ligand>
</feature>
<dbReference type="PANTHER" id="PTHR35848">
    <property type="entry name" value="OXALATE-BINDING PROTEIN"/>
    <property type="match status" value="1"/>
</dbReference>
<feature type="signal peptide" evidence="5">
    <location>
        <begin position="1"/>
        <end position="23"/>
    </location>
</feature>
<feature type="active site" description="Proton donor" evidence="2">
    <location>
        <position position="414"/>
    </location>
</feature>
<reference evidence="7" key="1">
    <citation type="submission" date="2019-07" db="EMBL/GenBank/DDBJ databases">
        <title>Hyphodiscus hymeniophilus genome sequencing and assembly.</title>
        <authorList>
            <person name="Kramer G."/>
            <person name="Nodwell J."/>
        </authorList>
    </citation>
    <scope>NUCLEOTIDE SEQUENCE</scope>
    <source>
        <strain evidence="7">ATCC 34498</strain>
    </source>
</reference>
<dbReference type="CDD" id="cd20304">
    <property type="entry name" value="cupin_OxDC_N"/>
    <property type="match status" value="1"/>
</dbReference>
<feature type="binding site" evidence="3">
    <location>
        <position position="178"/>
    </location>
    <ligand>
        <name>Mn(2+)</name>
        <dbReference type="ChEBI" id="CHEBI:29035"/>
        <label>1</label>
    </ligand>
</feature>
<proteinExistence type="predicted"/>
<evidence type="ECO:0000256" key="2">
    <source>
        <dbReference type="PIRSR" id="PIRSR617774-1"/>
    </source>
</evidence>
<evidence type="ECO:0000313" key="7">
    <source>
        <dbReference type="EMBL" id="KAG0647646.1"/>
    </source>
</evidence>
<evidence type="ECO:0000256" key="4">
    <source>
        <dbReference type="SAM" id="MobiDB-lite"/>
    </source>
</evidence>
<feature type="binding site" evidence="3">
    <location>
        <position position="174"/>
    </location>
    <ligand>
        <name>Mn(2+)</name>
        <dbReference type="ChEBI" id="CHEBI:29035"/>
        <label>1</label>
    </ligand>
</feature>
<dbReference type="AlphaFoldDB" id="A0A9P6VGM4"/>
<protein>
    <submittedName>
        <fullName evidence="7">Oxalate decarboxylase</fullName>
    </submittedName>
</protein>
<accession>A0A9P6VGM4</accession>
<feature type="binding site" evidence="3">
    <location>
        <position position="172"/>
    </location>
    <ligand>
        <name>Mn(2+)</name>
        <dbReference type="ChEBI" id="CHEBI:29035"/>
        <label>1</label>
    </ligand>
</feature>
<dbReference type="SUPFAM" id="SSF51182">
    <property type="entry name" value="RmlC-like cupins"/>
    <property type="match status" value="1"/>
</dbReference>
<feature type="binding site" evidence="3">
    <location>
        <position position="400"/>
    </location>
    <ligand>
        <name>Mn(2+)</name>
        <dbReference type="ChEBI" id="CHEBI:29035"/>
        <label>2</label>
    </ligand>
</feature>
<feature type="binding site" evidence="3">
    <location>
        <position position="361"/>
    </location>
    <ligand>
        <name>Mn(2+)</name>
        <dbReference type="ChEBI" id="CHEBI:29035"/>
        <label>2</label>
    </ligand>
</feature>
<organism evidence="7 8">
    <name type="scientific">Hyphodiscus hymeniophilus</name>
    <dbReference type="NCBI Taxonomy" id="353542"/>
    <lineage>
        <taxon>Eukaryota</taxon>
        <taxon>Fungi</taxon>
        <taxon>Dikarya</taxon>
        <taxon>Ascomycota</taxon>
        <taxon>Pezizomycotina</taxon>
        <taxon>Leotiomycetes</taxon>
        <taxon>Helotiales</taxon>
        <taxon>Hyphodiscaceae</taxon>
        <taxon>Hyphodiscus</taxon>
    </lineage>
</organism>
<gene>
    <name evidence="7" type="ORF">D0Z07_6888</name>
</gene>
<keyword evidence="3" id="KW-0464">Manganese</keyword>
<dbReference type="InterPro" id="IPR011051">
    <property type="entry name" value="RmlC_Cupin_sf"/>
</dbReference>
<name>A0A9P6VGM4_9HELO</name>
<evidence type="ECO:0000256" key="5">
    <source>
        <dbReference type="SAM" id="SignalP"/>
    </source>
</evidence>
<dbReference type="EMBL" id="VNKQ01000012">
    <property type="protein sequence ID" value="KAG0647646.1"/>
    <property type="molecule type" value="Genomic_DNA"/>
</dbReference>
<dbReference type="SMART" id="SM00835">
    <property type="entry name" value="Cupin_1"/>
    <property type="match status" value="2"/>
</dbReference>
<evidence type="ECO:0000256" key="1">
    <source>
        <dbReference type="ARBA" id="ARBA00022723"/>
    </source>
</evidence>
<dbReference type="OrthoDB" id="10263073at2759"/>
<evidence type="ECO:0000313" key="8">
    <source>
        <dbReference type="Proteomes" id="UP000785200"/>
    </source>
</evidence>
<evidence type="ECO:0000259" key="6">
    <source>
        <dbReference type="SMART" id="SM00835"/>
    </source>
</evidence>
<feature type="binding site" evidence="3">
    <location>
        <position position="354"/>
    </location>
    <ligand>
        <name>Mn(2+)</name>
        <dbReference type="ChEBI" id="CHEBI:29035"/>
        <label>2</label>
    </ligand>
</feature>
<dbReference type="InterPro" id="IPR051610">
    <property type="entry name" value="GPI/OXD"/>
</dbReference>
<feature type="chain" id="PRO_5040439742" evidence="5">
    <location>
        <begin position="24"/>
        <end position="466"/>
    </location>
</feature>
<dbReference type="InterPro" id="IPR014710">
    <property type="entry name" value="RmlC-like_jellyroll"/>
</dbReference>
<comment type="caution">
    <text evidence="7">The sequence shown here is derived from an EMBL/GenBank/DDBJ whole genome shotgun (WGS) entry which is preliminary data.</text>
</comment>